<proteinExistence type="predicted"/>
<name>A0ABS6JX30_9BACI</name>
<accession>A0ABS6JX30</accession>
<reference evidence="1 2" key="1">
    <citation type="submission" date="2021-06" db="EMBL/GenBank/DDBJ databases">
        <title>Bacillus sp. RD4P76, an endophyte from a halophyte.</title>
        <authorList>
            <person name="Sun J.-Q."/>
        </authorList>
    </citation>
    <scope>NUCLEOTIDE SEQUENCE [LARGE SCALE GENOMIC DNA]</scope>
    <source>
        <strain evidence="1 2">JCM 17098</strain>
    </source>
</reference>
<protein>
    <submittedName>
        <fullName evidence="1">SEC-C domain-containing protein</fullName>
    </submittedName>
</protein>
<organism evidence="1 2">
    <name type="scientific">Evansella alkalicola</name>
    <dbReference type="NCBI Taxonomy" id="745819"/>
    <lineage>
        <taxon>Bacteria</taxon>
        <taxon>Bacillati</taxon>
        <taxon>Bacillota</taxon>
        <taxon>Bacilli</taxon>
        <taxon>Bacillales</taxon>
        <taxon>Bacillaceae</taxon>
        <taxon>Evansella</taxon>
    </lineage>
</organism>
<dbReference type="Proteomes" id="UP000790580">
    <property type="component" value="Unassembled WGS sequence"/>
</dbReference>
<dbReference type="Pfam" id="PF02810">
    <property type="entry name" value="SEC-C"/>
    <property type="match status" value="1"/>
</dbReference>
<comment type="caution">
    <text evidence="1">The sequence shown here is derived from an EMBL/GenBank/DDBJ whole genome shotgun (WGS) entry which is preliminary data.</text>
</comment>
<dbReference type="Gene3D" id="3.10.450.50">
    <property type="match status" value="1"/>
</dbReference>
<gene>
    <name evidence="1" type="ORF">KS407_16145</name>
</gene>
<dbReference type="InterPro" id="IPR004027">
    <property type="entry name" value="SEC_C_motif"/>
</dbReference>
<evidence type="ECO:0000313" key="1">
    <source>
        <dbReference type="EMBL" id="MBU9722950.1"/>
    </source>
</evidence>
<sequence length="233" mass="27238">MDIGRNDPCFCGSGKKYKKCCINLNKEEIQPSITIDAPFEEVDRDIEQGYTFFYKNEASQACDYWVAAWMKCLEWIAVSDIKDIQEADRLIDDRMTGHHLLFNWVQDFDMALERAGHKDERYIQVRIDFAKQFRHHFPESNSNLLFNMGTAAAEGLFLIGEVTKGERLFEQITKEYDNPWGYIRWGDMYNSLIFPKLANVDKEKAVQLYEKARAMSEDQDALEGVKERMEDLV</sequence>
<evidence type="ECO:0000313" key="2">
    <source>
        <dbReference type="Proteomes" id="UP000790580"/>
    </source>
</evidence>
<dbReference type="EMBL" id="JAHQCR010000064">
    <property type="protein sequence ID" value="MBU9722950.1"/>
    <property type="molecule type" value="Genomic_DNA"/>
</dbReference>
<keyword evidence="2" id="KW-1185">Reference proteome</keyword>
<dbReference type="SUPFAM" id="SSF103642">
    <property type="entry name" value="Sec-C motif"/>
    <property type="match status" value="1"/>
</dbReference>